<evidence type="ECO:0000256" key="1">
    <source>
        <dbReference type="SAM" id="MobiDB-lite"/>
    </source>
</evidence>
<comment type="caution">
    <text evidence="2">The sequence shown here is derived from an EMBL/GenBank/DDBJ whole genome shotgun (WGS) entry which is preliminary data.</text>
</comment>
<feature type="compositionally biased region" description="Basic residues" evidence="1">
    <location>
        <begin position="1"/>
        <end position="16"/>
    </location>
</feature>
<sequence length="354" mass="38217">MPWIRRARKKKRRKLRRDAPLEMLSNKEKEGRPTTTTGGGSCWKCSKPFWPTCLKLIKGTNALAISGSSLSPETASPPCSNKTDLLPRRSITADGGGMSNVLVVSSSVGMLHRTDLIDIRRQYSTEQIKRSKYHHTNKHQKMMYLYNSSSEMQKRHRSQVYLTKENSGKEKRGPGGAVVGVVTDDDGVVAGGAGKNTAVANVVLDVADDSTLRNGAEGKDVADHEGGLAATVDELAGVHPFGGDEELLLELVPEWMAEGDAGKRGATARVVHDLGDHALKVAIALPEVEAPETRGPLAVVRVGAENRPRSLPLCSDHASHLGGEAMAEGGRYGEREKKSNAKKIRVTIFNSTVL</sequence>
<proteinExistence type="predicted"/>
<evidence type="ECO:0000313" key="2">
    <source>
        <dbReference type="EMBL" id="THU67046.1"/>
    </source>
</evidence>
<dbReference type="EMBL" id="PYDT01000003">
    <property type="protein sequence ID" value="THU67046.1"/>
    <property type="molecule type" value="Genomic_DNA"/>
</dbReference>
<reference evidence="2 3" key="1">
    <citation type="journal article" date="2019" name="Nat. Plants">
        <title>Genome sequencing of Musa balbisiana reveals subgenome evolution and function divergence in polyploid bananas.</title>
        <authorList>
            <person name="Yao X."/>
        </authorList>
    </citation>
    <scope>NUCLEOTIDE SEQUENCE [LARGE SCALE GENOMIC DNA]</scope>
    <source>
        <strain evidence="3">cv. DH-PKW</strain>
        <tissue evidence="2">Leaves</tissue>
    </source>
</reference>
<feature type="region of interest" description="Disordered" evidence="1">
    <location>
        <begin position="1"/>
        <end position="40"/>
    </location>
</feature>
<keyword evidence="3" id="KW-1185">Reference proteome</keyword>
<name>A0A4S8JXM5_MUSBA</name>
<dbReference type="Proteomes" id="UP000317650">
    <property type="component" value="Chromosome 5"/>
</dbReference>
<evidence type="ECO:0000313" key="3">
    <source>
        <dbReference type="Proteomes" id="UP000317650"/>
    </source>
</evidence>
<dbReference type="AlphaFoldDB" id="A0A4S8JXM5"/>
<feature type="compositionally biased region" description="Basic and acidic residues" evidence="1">
    <location>
        <begin position="17"/>
        <end position="32"/>
    </location>
</feature>
<protein>
    <submittedName>
        <fullName evidence="2">Uncharacterized protein</fullName>
    </submittedName>
</protein>
<organism evidence="2 3">
    <name type="scientific">Musa balbisiana</name>
    <name type="common">Banana</name>
    <dbReference type="NCBI Taxonomy" id="52838"/>
    <lineage>
        <taxon>Eukaryota</taxon>
        <taxon>Viridiplantae</taxon>
        <taxon>Streptophyta</taxon>
        <taxon>Embryophyta</taxon>
        <taxon>Tracheophyta</taxon>
        <taxon>Spermatophyta</taxon>
        <taxon>Magnoliopsida</taxon>
        <taxon>Liliopsida</taxon>
        <taxon>Zingiberales</taxon>
        <taxon>Musaceae</taxon>
        <taxon>Musa</taxon>
    </lineage>
</organism>
<accession>A0A4S8JXM5</accession>
<gene>
    <name evidence="2" type="ORF">C4D60_Mb05t20530</name>
</gene>